<organism evidence="2">
    <name type="scientific">marine sediment metagenome</name>
    <dbReference type="NCBI Taxonomy" id="412755"/>
    <lineage>
        <taxon>unclassified sequences</taxon>
        <taxon>metagenomes</taxon>
        <taxon>ecological metagenomes</taxon>
    </lineage>
</organism>
<evidence type="ECO:0000313" key="2">
    <source>
        <dbReference type="EMBL" id="KKL75818.1"/>
    </source>
</evidence>
<protein>
    <recommendedName>
        <fullName evidence="1">CobQ/CobB/MinD/ParA nucleotide binding domain-containing protein</fullName>
    </recommendedName>
</protein>
<dbReference type="AlphaFoldDB" id="A0A0F9EP05"/>
<comment type="caution">
    <text evidence="2">The sequence shown here is derived from an EMBL/GenBank/DDBJ whole genome shotgun (WGS) entry which is preliminary data.</text>
</comment>
<feature type="domain" description="CobQ/CobB/MinD/ParA nucleotide binding" evidence="1">
    <location>
        <begin position="4"/>
        <end position="38"/>
    </location>
</feature>
<sequence length="38" mass="3874">MKIAITGKGGVGKTTLAAGLAILFSRQGKRVFAIDADP</sequence>
<accession>A0A0F9EP05</accession>
<reference evidence="2" key="1">
    <citation type="journal article" date="2015" name="Nature">
        <title>Complex archaea that bridge the gap between prokaryotes and eukaryotes.</title>
        <authorList>
            <person name="Spang A."/>
            <person name="Saw J.H."/>
            <person name="Jorgensen S.L."/>
            <person name="Zaremba-Niedzwiedzka K."/>
            <person name="Martijn J."/>
            <person name="Lind A.E."/>
            <person name="van Eijk R."/>
            <person name="Schleper C."/>
            <person name="Guy L."/>
            <person name="Ettema T.J."/>
        </authorList>
    </citation>
    <scope>NUCLEOTIDE SEQUENCE</scope>
</reference>
<gene>
    <name evidence="2" type="ORF">LCGC14_2051130</name>
</gene>
<proteinExistence type="predicted"/>
<dbReference type="SUPFAM" id="SSF52540">
    <property type="entry name" value="P-loop containing nucleoside triphosphate hydrolases"/>
    <property type="match status" value="1"/>
</dbReference>
<feature type="non-terminal residue" evidence="2">
    <location>
        <position position="38"/>
    </location>
</feature>
<dbReference type="Gene3D" id="3.40.50.300">
    <property type="entry name" value="P-loop containing nucleotide triphosphate hydrolases"/>
    <property type="match status" value="1"/>
</dbReference>
<dbReference type="EMBL" id="LAZR01024241">
    <property type="protein sequence ID" value="KKL75818.1"/>
    <property type="molecule type" value="Genomic_DNA"/>
</dbReference>
<dbReference type="InterPro" id="IPR002586">
    <property type="entry name" value="CobQ/CobB/MinD/ParA_Nub-bd_dom"/>
</dbReference>
<name>A0A0F9EP05_9ZZZZ</name>
<dbReference type="InterPro" id="IPR027417">
    <property type="entry name" value="P-loop_NTPase"/>
</dbReference>
<evidence type="ECO:0000259" key="1">
    <source>
        <dbReference type="Pfam" id="PF01656"/>
    </source>
</evidence>
<dbReference type="Pfam" id="PF01656">
    <property type="entry name" value="CbiA"/>
    <property type="match status" value="1"/>
</dbReference>